<protein>
    <recommendedName>
        <fullName evidence="2">DUF2202 domain-containing protein</fullName>
    </recommendedName>
</protein>
<dbReference type="InterPro" id="IPR019243">
    <property type="entry name" value="DUF2202"/>
</dbReference>
<reference evidence="3" key="1">
    <citation type="submission" date="2019-08" db="EMBL/GenBank/DDBJ databases">
        <authorList>
            <person name="Kucharzyk K."/>
            <person name="Murdoch R.W."/>
            <person name="Higgins S."/>
            <person name="Loffler F."/>
        </authorList>
    </citation>
    <scope>NUCLEOTIDE SEQUENCE</scope>
</reference>
<dbReference type="EMBL" id="VSSQ01000866">
    <property type="protein sequence ID" value="MPM02405.1"/>
    <property type="molecule type" value="Genomic_DNA"/>
</dbReference>
<feature type="compositionally biased region" description="Low complexity" evidence="1">
    <location>
        <begin position="242"/>
        <end position="257"/>
    </location>
</feature>
<dbReference type="InterPro" id="IPR012347">
    <property type="entry name" value="Ferritin-like"/>
</dbReference>
<dbReference type="CDD" id="cd01048">
    <property type="entry name" value="Ferritin_like_AB2"/>
    <property type="match status" value="1"/>
</dbReference>
<feature type="domain" description="DUF2202" evidence="2">
    <location>
        <begin position="73"/>
        <end position="230"/>
    </location>
</feature>
<gene>
    <name evidence="3" type="ORF">SDC9_48653</name>
</gene>
<evidence type="ECO:0000256" key="1">
    <source>
        <dbReference type="SAM" id="MobiDB-lite"/>
    </source>
</evidence>
<dbReference type="InterPro" id="IPR009078">
    <property type="entry name" value="Ferritin-like_SF"/>
</dbReference>
<name>A0A644WEY0_9ZZZZ</name>
<accession>A0A644WEY0</accession>
<proteinExistence type="predicted"/>
<comment type="caution">
    <text evidence="3">The sequence shown here is derived from an EMBL/GenBank/DDBJ whole genome shotgun (WGS) entry which is preliminary data.</text>
</comment>
<dbReference type="SUPFAM" id="SSF47240">
    <property type="entry name" value="Ferritin-like"/>
    <property type="match status" value="1"/>
</dbReference>
<dbReference type="AlphaFoldDB" id="A0A644WEY0"/>
<feature type="compositionally biased region" description="Gly residues" evidence="1">
    <location>
        <begin position="286"/>
        <end position="296"/>
    </location>
</feature>
<evidence type="ECO:0000313" key="3">
    <source>
        <dbReference type="EMBL" id="MPM02405.1"/>
    </source>
</evidence>
<organism evidence="3">
    <name type="scientific">bioreactor metagenome</name>
    <dbReference type="NCBI Taxonomy" id="1076179"/>
    <lineage>
        <taxon>unclassified sequences</taxon>
        <taxon>metagenomes</taxon>
        <taxon>ecological metagenomes</taxon>
    </lineage>
</organism>
<evidence type="ECO:0000259" key="2">
    <source>
        <dbReference type="Pfam" id="PF09968"/>
    </source>
</evidence>
<dbReference type="Gene3D" id="1.20.1260.10">
    <property type="match status" value="1"/>
</dbReference>
<dbReference type="Pfam" id="PF09968">
    <property type="entry name" value="DUF2202"/>
    <property type="match status" value="1"/>
</dbReference>
<feature type="region of interest" description="Disordered" evidence="1">
    <location>
        <begin position="242"/>
        <end position="296"/>
    </location>
</feature>
<feature type="compositionally biased region" description="Polar residues" evidence="1">
    <location>
        <begin position="263"/>
        <end position="282"/>
    </location>
</feature>
<sequence length="296" mass="32760">MKSIEFKAMFMVLGLAAIAYSCDKIDSPGNTEDILSTGALVPVLEVKSDGISTFNLAAVTPPFDSTADLNADEIEFIYAVREDEKVARDLYKAFFDNYKLKTFENISKAEANHMKAAEKLLDYYEVEYPAASDYGKFADTARQALYERYLQKGNTAMEAFKVMAYLEEENIVSYNEVLKDITNPNIKLVIENLSKASENHLRAAVRQITALGGTYQASLMTEEQYKSIIAKGFEQGKRYRYLNNGQTTNRNNRLNGNGEKRGSVNSQGVCTSAQNSPTPGSNSGKGSQGRGYRGGK</sequence>
<dbReference type="PROSITE" id="PS51257">
    <property type="entry name" value="PROKAR_LIPOPROTEIN"/>
    <property type="match status" value="1"/>
</dbReference>